<dbReference type="EMBL" id="JANHOG010000015">
    <property type="protein sequence ID" value="KAJ3559641.1"/>
    <property type="molecule type" value="Genomic_DNA"/>
</dbReference>
<accession>A0ACC1TFA0</accession>
<evidence type="ECO:0000313" key="2">
    <source>
        <dbReference type="Proteomes" id="UP001148662"/>
    </source>
</evidence>
<name>A0ACC1TFA0_9APHY</name>
<reference evidence="1" key="1">
    <citation type="submission" date="2022-07" db="EMBL/GenBank/DDBJ databases">
        <title>Genome Sequence of Phlebia brevispora.</title>
        <authorList>
            <person name="Buettner E."/>
        </authorList>
    </citation>
    <scope>NUCLEOTIDE SEQUENCE</scope>
    <source>
        <strain evidence="1">MPL23</strain>
    </source>
</reference>
<organism evidence="1 2">
    <name type="scientific">Phlebia brevispora</name>
    <dbReference type="NCBI Taxonomy" id="194682"/>
    <lineage>
        <taxon>Eukaryota</taxon>
        <taxon>Fungi</taxon>
        <taxon>Dikarya</taxon>
        <taxon>Basidiomycota</taxon>
        <taxon>Agaricomycotina</taxon>
        <taxon>Agaricomycetes</taxon>
        <taxon>Polyporales</taxon>
        <taxon>Meruliaceae</taxon>
        <taxon>Phlebia</taxon>
    </lineage>
</organism>
<proteinExistence type="predicted"/>
<gene>
    <name evidence="1" type="ORF">NM688_g212</name>
</gene>
<protein>
    <submittedName>
        <fullName evidence="1">Uncharacterized protein</fullName>
    </submittedName>
</protein>
<keyword evidence="2" id="KW-1185">Reference proteome</keyword>
<sequence>MALTPSQLVLVSVVLWVGWRFVRHLTKKNIWDNVPGPIPHSFFTGDLEQLFHRHEGWGYMKRLEEIASVVHLRGLLGARIHVSFRNQSALRLPRFSSPLTGYKFQGAQHRRQRKVLNTVFSTENMRKMTPMFYELSRKLRCSLSELVKSSSKEIDVVHWMGRAALEFVAQGGMGHSFDSLQPYDEDKHVVGKAMKTLGPLLFALHFWRLASEFLQELGPPNFRRKLADLLVSVFPDKNLGRMRDVIDTLDDAARTIYNERLVSIAKQNDGLEERSEGTDVLSMLLKANERSGEGEGLSEAEILAQMSTMLFAGTDTTSNALGRILQALAEHPDVQSKVRDELKSARDYRGQDIPYDELVGLPLLDAACRETLRLYSPITVVPRQTITDIVLPLEKPICGVDGNMISELPIPKGTLLMPSYLSCNTSKAIWGDDASEWRPQRWLSPLPATVLQARIPGVYSNLMTFGGGPRSCIGFRFSQLEMKVVLSVLLEHFSFSLTGRKIFWNLSGISYPTMDESSIEPSLYLKVEALDA</sequence>
<comment type="caution">
    <text evidence="1">The sequence shown here is derived from an EMBL/GenBank/DDBJ whole genome shotgun (WGS) entry which is preliminary data.</text>
</comment>
<evidence type="ECO:0000313" key="1">
    <source>
        <dbReference type="EMBL" id="KAJ3559641.1"/>
    </source>
</evidence>
<dbReference type="Proteomes" id="UP001148662">
    <property type="component" value="Unassembled WGS sequence"/>
</dbReference>